<organism evidence="1 2">
    <name type="scientific">Anabarilius grahami</name>
    <name type="common">Kanglang fish</name>
    <name type="synonym">Barilius grahami</name>
    <dbReference type="NCBI Taxonomy" id="495550"/>
    <lineage>
        <taxon>Eukaryota</taxon>
        <taxon>Metazoa</taxon>
        <taxon>Chordata</taxon>
        <taxon>Craniata</taxon>
        <taxon>Vertebrata</taxon>
        <taxon>Euteleostomi</taxon>
        <taxon>Actinopterygii</taxon>
        <taxon>Neopterygii</taxon>
        <taxon>Teleostei</taxon>
        <taxon>Ostariophysi</taxon>
        <taxon>Cypriniformes</taxon>
        <taxon>Xenocyprididae</taxon>
        <taxon>Xenocypridinae</taxon>
        <taxon>Xenocypridinae incertae sedis</taxon>
        <taxon>Anabarilius</taxon>
    </lineage>
</organism>
<dbReference type="OrthoDB" id="5989533at2759"/>
<keyword evidence="2" id="KW-1185">Reference proteome</keyword>
<dbReference type="AlphaFoldDB" id="A0A3N0YHB5"/>
<name>A0A3N0YHB5_ANAGA</name>
<dbReference type="InterPro" id="IPR028101">
    <property type="entry name" value="DUF4616"/>
</dbReference>
<gene>
    <name evidence="1" type="ORF">DPX16_17755</name>
</gene>
<comment type="caution">
    <text evidence="1">The sequence shown here is derived from an EMBL/GenBank/DDBJ whole genome shotgun (WGS) entry which is preliminary data.</text>
</comment>
<evidence type="ECO:0000313" key="2">
    <source>
        <dbReference type="Proteomes" id="UP000281406"/>
    </source>
</evidence>
<reference evidence="1 2" key="1">
    <citation type="submission" date="2018-10" db="EMBL/GenBank/DDBJ databases">
        <title>Genome assembly for a Yunnan-Guizhou Plateau 3E fish, Anabarilius grahami (Regan), and its evolutionary and genetic applications.</title>
        <authorList>
            <person name="Jiang W."/>
        </authorList>
    </citation>
    <scope>NUCLEOTIDE SEQUENCE [LARGE SCALE GENOMIC DNA]</scope>
    <source>
        <strain evidence="1">AG-KIZ</strain>
        <tissue evidence="1">Muscle</tissue>
    </source>
</reference>
<sequence length="260" mass="28730">MIEQGKAQREANLYKHKLKVTNWRENCKEHILHTHICIQGIVFSGDCSWNDNPPARSKTEFEDEVGLWKCATIDLMSDEEDGIVGGVSGWIVRPPSFRSQELTERHAAVEIRGDSKVQGNAPQTSAKWTEFRQNAASYLQLRSGKQTFHGAVGFWASPGFATDQLAALQQFGQLASLLATVYSARRSQVAHCSLAAAASSSRRLEQPAALSPLFQLATQIFALADRVFIRTQLRPSRPTVFFLPGACEEKTAGRRISALG</sequence>
<dbReference type="EMBL" id="RJVU01042551">
    <property type="protein sequence ID" value="ROL45639.1"/>
    <property type="molecule type" value="Genomic_DNA"/>
</dbReference>
<evidence type="ECO:0000313" key="1">
    <source>
        <dbReference type="EMBL" id="ROL45639.1"/>
    </source>
</evidence>
<dbReference type="Pfam" id="PF15394">
    <property type="entry name" value="DUF4616"/>
    <property type="match status" value="1"/>
</dbReference>
<accession>A0A3N0YHB5</accession>
<proteinExistence type="predicted"/>
<dbReference type="Proteomes" id="UP000281406">
    <property type="component" value="Unassembled WGS sequence"/>
</dbReference>
<protein>
    <submittedName>
        <fullName evidence="1">Uncharacterized protein</fullName>
    </submittedName>
</protein>